<dbReference type="Proteomes" id="UP000228886">
    <property type="component" value="Unassembled WGS sequence"/>
</dbReference>
<dbReference type="GO" id="GO:0005886">
    <property type="term" value="C:plasma membrane"/>
    <property type="evidence" value="ECO:0007669"/>
    <property type="project" value="UniProtKB-SubCell"/>
</dbReference>
<evidence type="ECO:0000256" key="5">
    <source>
        <dbReference type="ARBA" id="ARBA00022989"/>
    </source>
</evidence>
<evidence type="ECO:0000313" key="9">
    <source>
        <dbReference type="Proteomes" id="UP000228886"/>
    </source>
</evidence>
<dbReference type="PANTHER" id="PTHR34184">
    <property type="entry name" value="UPF0718 PROTEIN YCGR"/>
    <property type="match status" value="1"/>
</dbReference>
<keyword evidence="5 7" id="KW-1133">Transmembrane helix</keyword>
<feature type="transmembrane region" description="Helical" evidence="7">
    <location>
        <begin position="313"/>
        <end position="332"/>
    </location>
</feature>
<organism evidence="8 9">
    <name type="scientific">bacterium (Candidatus Ratteibacteria) CG01_land_8_20_14_3_00_40_19</name>
    <dbReference type="NCBI Taxonomy" id="2014290"/>
    <lineage>
        <taxon>Bacteria</taxon>
        <taxon>Candidatus Ratteibacteria</taxon>
    </lineage>
</organism>
<feature type="transmembrane region" description="Helical" evidence="7">
    <location>
        <begin position="261"/>
        <end position="282"/>
    </location>
</feature>
<comment type="subcellular location">
    <subcellularLocation>
        <location evidence="1">Cell membrane</location>
        <topology evidence="1">Multi-pass membrane protein</topology>
    </subcellularLocation>
</comment>
<dbReference type="PANTHER" id="PTHR34184:SF4">
    <property type="entry name" value="UPF0718 PROTEIN YCGR"/>
    <property type="match status" value="1"/>
</dbReference>
<reference evidence="9" key="1">
    <citation type="submission" date="2017-09" db="EMBL/GenBank/DDBJ databases">
        <title>Depth-based differentiation of microbial function through sediment-hosted aquifers and enrichment of novel symbionts in the deep terrestrial subsurface.</title>
        <authorList>
            <person name="Probst A.J."/>
            <person name="Ladd B."/>
            <person name="Jarett J.K."/>
            <person name="Geller-Mcgrath D.E."/>
            <person name="Sieber C.M.K."/>
            <person name="Emerson J.B."/>
            <person name="Anantharaman K."/>
            <person name="Thomas B.C."/>
            <person name="Malmstrom R."/>
            <person name="Stieglmeier M."/>
            <person name="Klingl A."/>
            <person name="Woyke T."/>
            <person name="Ryan C.M."/>
            <person name="Banfield J.F."/>
        </authorList>
    </citation>
    <scope>NUCLEOTIDE SEQUENCE [LARGE SCALE GENOMIC DNA]</scope>
</reference>
<name>A0A2M7E8X4_9BACT</name>
<comment type="similarity">
    <text evidence="2">Belongs to the UPF0718 family.</text>
</comment>
<keyword evidence="3" id="KW-1003">Cell membrane</keyword>
<dbReference type="InterPro" id="IPR052923">
    <property type="entry name" value="UPF0718"/>
</dbReference>
<evidence type="ECO:0000256" key="6">
    <source>
        <dbReference type="ARBA" id="ARBA00023136"/>
    </source>
</evidence>
<feature type="transmembrane region" description="Helical" evidence="7">
    <location>
        <begin position="93"/>
        <end position="118"/>
    </location>
</feature>
<evidence type="ECO:0000256" key="4">
    <source>
        <dbReference type="ARBA" id="ARBA00022692"/>
    </source>
</evidence>
<evidence type="ECO:0000256" key="1">
    <source>
        <dbReference type="ARBA" id="ARBA00004651"/>
    </source>
</evidence>
<protein>
    <submittedName>
        <fullName evidence="8">Permease</fullName>
    </submittedName>
</protein>
<evidence type="ECO:0000256" key="2">
    <source>
        <dbReference type="ARBA" id="ARBA00006386"/>
    </source>
</evidence>
<evidence type="ECO:0000256" key="3">
    <source>
        <dbReference type="ARBA" id="ARBA00022475"/>
    </source>
</evidence>
<dbReference type="InterPro" id="IPR005524">
    <property type="entry name" value="DUF318"/>
</dbReference>
<feature type="transmembrane region" description="Helical" evidence="7">
    <location>
        <begin position="224"/>
        <end position="240"/>
    </location>
</feature>
<evidence type="ECO:0000256" key="7">
    <source>
        <dbReference type="SAM" id="Phobius"/>
    </source>
</evidence>
<keyword evidence="6 7" id="KW-0472">Membrane</keyword>
<feature type="transmembrane region" description="Helical" evidence="7">
    <location>
        <begin position="288"/>
        <end position="306"/>
    </location>
</feature>
<keyword evidence="4 7" id="KW-0812">Transmembrane</keyword>
<dbReference type="EMBL" id="PETL01000185">
    <property type="protein sequence ID" value="PIV64131.1"/>
    <property type="molecule type" value="Genomic_DNA"/>
</dbReference>
<proteinExistence type="inferred from homology"/>
<feature type="transmembrane region" description="Helical" evidence="7">
    <location>
        <begin position="47"/>
        <end position="72"/>
    </location>
</feature>
<accession>A0A2M7E8X4</accession>
<sequence>MERENRFYVGLKKFLLIVGILILLYLLNTWQWGELKDISLILKNAKLQLFSIIFLAILLEAIPFLLLGTLVSGTIEVLVPQKRLERFIPANRFLAPLSGLFLGLVFPVCSCGSVPVARRLIKKNLPLSGALSYMLAAPIINPIVIFSTAVAFNGSGKAIGGRIVLASSIAFLAAILMSKGVKGKDVLKDIPEDFSEINHNSSSPSKIQKIFQHAEKDFLEMSKYLIFGAFLAALFQTLISRPAILKMAGNHFSSIGVMESLAILLSLCSIADAFVAATFTQFPLSSKLAFLIAGPMVSLSLLTMYLGVFKKRFVVKIFLFVSISIFIITYLLNLTGR</sequence>
<dbReference type="Pfam" id="PF03773">
    <property type="entry name" value="ArsP_1"/>
    <property type="match status" value="1"/>
</dbReference>
<feature type="transmembrane region" description="Helical" evidence="7">
    <location>
        <begin position="130"/>
        <end position="152"/>
    </location>
</feature>
<gene>
    <name evidence="8" type="ORF">COS11_03785</name>
</gene>
<feature type="transmembrane region" description="Helical" evidence="7">
    <location>
        <begin position="7"/>
        <end position="27"/>
    </location>
</feature>
<dbReference type="AlphaFoldDB" id="A0A2M7E8X4"/>
<evidence type="ECO:0000313" key="8">
    <source>
        <dbReference type="EMBL" id="PIV64131.1"/>
    </source>
</evidence>
<comment type="caution">
    <text evidence="8">The sequence shown here is derived from an EMBL/GenBank/DDBJ whole genome shotgun (WGS) entry which is preliminary data.</text>
</comment>
<feature type="transmembrane region" description="Helical" evidence="7">
    <location>
        <begin position="159"/>
        <end position="177"/>
    </location>
</feature>